<feature type="compositionally biased region" description="Polar residues" evidence="1">
    <location>
        <begin position="1"/>
        <end position="14"/>
    </location>
</feature>
<evidence type="ECO:0000313" key="3">
    <source>
        <dbReference type="Proteomes" id="UP001168877"/>
    </source>
</evidence>
<dbReference type="Proteomes" id="UP001168877">
    <property type="component" value="Unassembled WGS sequence"/>
</dbReference>
<keyword evidence="3" id="KW-1185">Reference proteome</keyword>
<dbReference type="AlphaFoldDB" id="A0AA39VBD2"/>
<proteinExistence type="predicted"/>
<organism evidence="2 3">
    <name type="scientific">Acer saccharum</name>
    <name type="common">Sugar maple</name>
    <dbReference type="NCBI Taxonomy" id="4024"/>
    <lineage>
        <taxon>Eukaryota</taxon>
        <taxon>Viridiplantae</taxon>
        <taxon>Streptophyta</taxon>
        <taxon>Embryophyta</taxon>
        <taxon>Tracheophyta</taxon>
        <taxon>Spermatophyta</taxon>
        <taxon>Magnoliopsida</taxon>
        <taxon>eudicotyledons</taxon>
        <taxon>Gunneridae</taxon>
        <taxon>Pentapetalae</taxon>
        <taxon>rosids</taxon>
        <taxon>malvids</taxon>
        <taxon>Sapindales</taxon>
        <taxon>Sapindaceae</taxon>
        <taxon>Hippocastanoideae</taxon>
        <taxon>Acereae</taxon>
        <taxon>Acer</taxon>
    </lineage>
</organism>
<evidence type="ECO:0000256" key="1">
    <source>
        <dbReference type="SAM" id="MobiDB-lite"/>
    </source>
</evidence>
<reference evidence="2" key="2">
    <citation type="submission" date="2023-06" db="EMBL/GenBank/DDBJ databases">
        <authorList>
            <person name="Swenson N.G."/>
            <person name="Wegrzyn J.L."/>
            <person name="Mcevoy S.L."/>
        </authorList>
    </citation>
    <scope>NUCLEOTIDE SEQUENCE</scope>
    <source>
        <strain evidence="2">NS2018</strain>
        <tissue evidence="2">Leaf</tissue>
    </source>
</reference>
<feature type="region of interest" description="Disordered" evidence="1">
    <location>
        <begin position="1"/>
        <end position="87"/>
    </location>
</feature>
<feature type="compositionally biased region" description="Low complexity" evidence="1">
    <location>
        <begin position="44"/>
        <end position="60"/>
    </location>
</feature>
<protein>
    <submittedName>
        <fullName evidence="2">Uncharacterized protein</fullName>
    </submittedName>
</protein>
<evidence type="ECO:0000313" key="2">
    <source>
        <dbReference type="EMBL" id="KAK0572802.1"/>
    </source>
</evidence>
<reference evidence="2" key="1">
    <citation type="journal article" date="2022" name="Plant J.">
        <title>Strategies of tolerance reflected in two North American maple genomes.</title>
        <authorList>
            <person name="McEvoy S.L."/>
            <person name="Sezen U.U."/>
            <person name="Trouern-Trend A."/>
            <person name="McMahon S.M."/>
            <person name="Schaberg P.G."/>
            <person name="Yang J."/>
            <person name="Wegrzyn J.L."/>
            <person name="Swenson N.G."/>
        </authorList>
    </citation>
    <scope>NUCLEOTIDE SEQUENCE</scope>
    <source>
        <strain evidence="2">NS2018</strain>
    </source>
</reference>
<gene>
    <name evidence="2" type="ORF">LWI29_037531</name>
</gene>
<dbReference type="EMBL" id="JAUESC010000388">
    <property type="protein sequence ID" value="KAK0572802.1"/>
    <property type="molecule type" value="Genomic_DNA"/>
</dbReference>
<accession>A0AA39VBD2</accession>
<comment type="caution">
    <text evidence="2">The sequence shown here is derived from an EMBL/GenBank/DDBJ whole genome shotgun (WGS) entry which is preliminary data.</text>
</comment>
<sequence length="147" mass="16273">MESFLQSQSETQQHAPKRAAGGTIETQQCAPKRAAGGTMESFLQSQSETQQHESSTSHSQATEDGSSASSDVRKGRGPAQIIPEWGTGHKLHVEFDSTWEPIGPNVQPLKTQLENIAKNGMMAPMTYLEWTYMPNELLDRVWKEVTV</sequence>
<name>A0AA39VBD2_ACESA</name>